<keyword evidence="1" id="KW-1133">Transmembrane helix</keyword>
<sequence length="80" mass="8713">MSEEKHIIEPQRLGIWVAAAFILALLALVLSLINLKRTGEGLLISQTEILLLNNKIEALQKNAAMPAAPAMQEKAAKPQN</sequence>
<gene>
    <name evidence="2" type="ORF">SAMN05660284_00809</name>
</gene>
<evidence type="ECO:0000313" key="2">
    <source>
        <dbReference type="EMBL" id="SFN18844.1"/>
    </source>
</evidence>
<keyword evidence="1" id="KW-0812">Transmembrane</keyword>
<protein>
    <submittedName>
        <fullName evidence="2">Uncharacterized protein</fullName>
    </submittedName>
</protein>
<evidence type="ECO:0000256" key="1">
    <source>
        <dbReference type="SAM" id="Phobius"/>
    </source>
</evidence>
<organism evidence="2 3">
    <name type="scientific">Formivibrio citricus</name>
    <dbReference type="NCBI Taxonomy" id="83765"/>
    <lineage>
        <taxon>Bacteria</taxon>
        <taxon>Pseudomonadati</taxon>
        <taxon>Pseudomonadota</taxon>
        <taxon>Betaproteobacteria</taxon>
        <taxon>Neisseriales</taxon>
        <taxon>Chitinibacteraceae</taxon>
        <taxon>Formivibrio</taxon>
    </lineage>
</organism>
<feature type="transmembrane region" description="Helical" evidence="1">
    <location>
        <begin position="13"/>
        <end position="35"/>
    </location>
</feature>
<dbReference type="RefSeq" id="WP_091191682.1">
    <property type="nucleotide sequence ID" value="NZ_FOVE01000004.1"/>
</dbReference>
<proteinExistence type="predicted"/>
<dbReference type="AlphaFoldDB" id="A0A1I4WYM1"/>
<name>A0A1I4WYM1_9NEIS</name>
<keyword evidence="3" id="KW-1185">Reference proteome</keyword>
<dbReference type="Proteomes" id="UP000242869">
    <property type="component" value="Unassembled WGS sequence"/>
</dbReference>
<accession>A0A1I4WYM1</accession>
<reference evidence="3" key="1">
    <citation type="submission" date="2016-10" db="EMBL/GenBank/DDBJ databases">
        <authorList>
            <person name="Varghese N."/>
            <person name="Submissions S."/>
        </authorList>
    </citation>
    <scope>NUCLEOTIDE SEQUENCE [LARGE SCALE GENOMIC DNA]</scope>
    <source>
        <strain evidence="3">DSM 6150</strain>
    </source>
</reference>
<dbReference type="OrthoDB" id="9182721at2"/>
<evidence type="ECO:0000313" key="3">
    <source>
        <dbReference type="Proteomes" id="UP000242869"/>
    </source>
</evidence>
<dbReference type="EMBL" id="FOVE01000004">
    <property type="protein sequence ID" value="SFN18844.1"/>
    <property type="molecule type" value="Genomic_DNA"/>
</dbReference>
<dbReference type="STRING" id="83765.SAMN05660284_00809"/>
<keyword evidence="1" id="KW-0472">Membrane</keyword>